<keyword evidence="3" id="KW-1133">Transmembrane helix</keyword>
<feature type="transmembrane region" description="Helical" evidence="3">
    <location>
        <begin position="410"/>
        <end position="432"/>
    </location>
</feature>
<feature type="transmembrane region" description="Helical" evidence="3">
    <location>
        <begin position="70"/>
        <end position="93"/>
    </location>
</feature>
<accession>A0ABR1U9A9</accession>
<feature type="transmembrane region" description="Helical" evidence="3">
    <location>
        <begin position="344"/>
        <end position="364"/>
    </location>
</feature>
<reference evidence="4 5" key="1">
    <citation type="submission" date="2023-01" db="EMBL/GenBank/DDBJ databases">
        <title>Analysis of 21 Apiospora genomes using comparative genomics revels a genus with tremendous synthesis potential of carbohydrate active enzymes and secondary metabolites.</title>
        <authorList>
            <person name="Sorensen T."/>
        </authorList>
    </citation>
    <scope>NUCLEOTIDE SEQUENCE [LARGE SCALE GENOMIC DNA]</scope>
    <source>
        <strain evidence="4 5">CBS 33761</strain>
    </source>
</reference>
<keyword evidence="5" id="KW-1185">Reference proteome</keyword>
<evidence type="ECO:0000256" key="1">
    <source>
        <dbReference type="ARBA" id="ARBA00004141"/>
    </source>
</evidence>
<feature type="transmembrane region" description="Helical" evidence="3">
    <location>
        <begin position="238"/>
        <end position="260"/>
    </location>
</feature>
<dbReference type="EMBL" id="JAQQWK010000001">
    <property type="protein sequence ID" value="KAK8055282.1"/>
    <property type="molecule type" value="Genomic_DNA"/>
</dbReference>
<dbReference type="Gene3D" id="1.20.1250.20">
    <property type="entry name" value="MFS general substrate transporter like domains"/>
    <property type="match status" value="2"/>
</dbReference>
<evidence type="ECO:0000313" key="5">
    <source>
        <dbReference type="Proteomes" id="UP001444661"/>
    </source>
</evidence>
<dbReference type="Proteomes" id="UP001444661">
    <property type="component" value="Unassembled WGS sequence"/>
</dbReference>
<dbReference type="PANTHER" id="PTHR11360">
    <property type="entry name" value="MONOCARBOXYLATE TRANSPORTER"/>
    <property type="match status" value="1"/>
</dbReference>
<sequence>MASIPPTEIQETTRQEKSAIGSGGAALANQISPIPAEAGNEEFKEGGYGCVFLAYYLNSEDPNFSNASPIIYAFIGGLSISIALLLSPLATALVGWKPMGTNKTIFVGAILETASYIGASFTTKIWHLVLSQGVAFGAGHSMGLIFTTAIPVTAQWFNERRSLANALAASGSGFGGLTYSLAANAMIGKIGLPWTFRVLAIVCFVVNSLGALIIRDRNKAVGSVHVALNFKLLKRPSFLLFQGWLVFSIIPYIALVFSIVDYSRRMGLTASQASLVGAMFNCGFTHLPPSLCSCANDIEVAQGIGRPLVGLSSDIFGRINACTFATGLCGLYCLFVWIFAAKSLAACIVFALLSGMVAGTLWAVVAPVCAEVVGLQLIPSALSISWLVLVLPSTFAEVIALGLRKPGPSGYVDVQVFIGVMFMGACMFSWLLRGWKVQELHNSNLSKEKRADAALNDDIVQANNSDSADSTDRNSDSPSHIGFFRALIACEKV</sequence>
<proteinExistence type="inferred from homology"/>
<feature type="transmembrane region" description="Helical" evidence="3">
    <location>
        <begin position="133"/>
        <end position="154"/>
    </location>
</feature>
<comment type="similarity">
    <text evidence="2">Belongs to the major facilitator superfamily. Monocarboxylate porter (TC 2.A.1.13) family.</text>
</comment>
<dbReference type="Pfam" id="PF07690">
    <property type="entry name" value="MFS_1"/>
    <property type="match status" value="1"/>
</dbReference>
<keyword evidence="3" id="KW-0472">Membrane</keyword>
<feature type="transmembrane region" description="Helical" evidence="3">
    <location>
        <begin position="194"/>
        <end position="214"/>
    </location>
</feature>
<dbReference type="PANTHER" id="PTHR11360:SF315">
    <property type="entry name" value="TRANSPORTER MCH2-RELATED"/>
    <property type="match status" value="1"/>
</dbReference>
<feature type="transmembrane region" description="Helical" evidence="3">
    <location>
        <begin position="105"/>
        <end position="127"/>
    </location>
</feature>
<feature type="transmembrane region" description="Helical" evidence="3">
    <location>
        <begin position="384"/>
        <end position="403"/>
    </location>
</feature>
<protein>
    <submittedName>
        <fullName evidence="4">Uncharacterized protein</fullName>
    </submittedName>
</protein>
<evidence type="ECO:0000256" key="2">
    <source>
        <dbReference type="ARBA" id="ARBA00006727"/>
    </source>
</evidence>
<feature type="transmembrane region" description="Helical" evidence="3">
    <location>
        <begin position="315"/>
        <end position="337"/>
    </location>
</feature>
<comment type="subcellular location">
    <subcellularLocation>
        <location evidence="1">Membrane</location>
        <topology evidence="1">Multi-pass membrane protein</topology>
    </subcellularLocation>
</comment>
<dbReference type="InterPro" id="IPR036259">
    <property type="entry name" value="MFS_trans_sf"/>
</dbReference>
<keyword evidence="3" id="KW-0812">Transmembrane</keyword>
<gene>
    <name evidence="4" type="ORF">PG993_000509</name>
</gene>
<dbReference type="SUPFAM" id="SSF103473">
    <property type="entry name" value="MFS general substrate transporter"/>
    <property type="match status" value="1"/>
</dbReference>
<name>A0ABR1U9A9_9PEZI</name>
<dbReference type="InterPro" id="IPR050327">
    <property type="entry name" value="Proton-linked_MCT"/>
</dbReference>
<evidence type="ECO:0000313" key="4">
    <source>
        <dbReference type="EMBL" id="KAK8055282.1"/>
    </source>
</evidence>
<organism evidence="4 5">
    <name type="scientific">Apiospora rasikravindrae</name>
    <dbReference type="NCBI Taxonomy" id="990691"/>
    <lineage>
        <taxon>Eukaryota</taxon>
        <taxon>Fungi</taxon>
        <taxon>Dikarya</taxon>
        <taxon>Ascomycota</taxon>
        <taxon>Pezizomycotina</taxon>
        <taxon>Sordariomycetes</taxon>
        <taxon>Xylariomycetidae</taxon>
        <taxon>Amphisphaeriales</taxon>
        <taxon>Apiosporaceae</taxon>
        <taxon>Apiospora</taxon>
    </lineage>
</organism>
<feature type="transmembrane region" description="Helical" evidence="3">
    <location>
        <begin position="166"/>
        <end position="188"/>
    </location>
</feature>
<dbReference type="InterPro" id="IPR011701">
    <property type="entry name" value="MFS"/>
</dbReference>
<comment type="caution">
    <text evidence="4">The sequence shown here is derived from an EMBL/GenBank/DDBJ whole genome shotgun (WGS) entry which is preliminary data.</text>
</comment>
<evidence type="ECO:0000256" key="3">
    <source>
        <dbReference type="SAM" id="Phobius"/>
    </source>
</evidence>